<accession>A0A9D2D3W0</accession>
<dbReference type="SUPFAM" id="SSF55729">
    <property type="entry name" value="Acyl-CoA N-acyltransferases (Nat)"/>
    <property type="match status" value="1"/>
</dbReference>
<keyword evidence="6" id="KW-0689">Ribosomal protein</keyword>
<dbReference type="InterPro" id="IPR006464">
    <property type="entry name" value="AcTrfase_RimI/Ard1"/>
</dbReference>
<keyword evidence="6" id="KW-0687">Ribonucleoprotein</keyword>
<organism evidence="6 7">
    <name type="scientific">Candidatus Eubacterium avistercoris</name>
    <dbReference type="NCBI Taxonomy" id="2838567"/>
    <lineage>
        <taxon>Bacteria</taxon>
        <taxon>Bacillati</taxon>
        <taxon>Bacillota</taxon>
        <taxon>Clostridia</taxon>
        <taxon>Eubacteriales</taxon>
        <taxon>Eubacteriaceae</taxon>
        <taxon>Eubacterium</taxon>
    </lineage>
</organism>
<dbReference type="PANTHER" id="PTHR43420:SF44">
    <property type="entry name" value="ACETYLTRANSFERASE YPEA"/>
    <property type="match status" value="1"/>
</dbReference>
<dbReference type="GO" id="GO:0005840">
    <property type="term" value="C:ribosome"/>
    <property type="evidence" value="ECO:0007669"/>
    <property type="project" value="UniProtKB-KW"/>
</dbReference>
<evidence type="ECO:0000256" key="3">
    <source>
        <dbReference type="ARBA" id="ARBA00022679"/>
    </source>
</evidence>
<reference evidence="6" key="1">
    <citation type="journal article" date="2021" name="PeerJ">
        <title>Extensive microbial diversity within the chicken gut microbiome revealed by metagenomics and culture.</title>
        <authorList>
            <person name="Gilroy R."/>
            <person name="Ravi A."/>
            <person name="Getino M."/>
            <person name="Pursley I."/>
            <person name="Horton D.L."/>
            <person name="Alikhan N.F."/>
            <person name="Baker D."/>
            <person name="Gharbi K."/>
            <person name="Hall N."/>
            <person name="Watson M."/>
            <person name="Adriaenssens E.M."/>
            <person name="Foster-Nyarko E."/>
            <person name="Jarju S."/>
            <person name="Secka A."/>
            <person name="Antonio M."/>
            <person name="Oren A."/>
            <person name="Chaudhuri R.R."/>
            <person name="La Ragione R."/>
            <person name="Hildebrand F."/>
            <person name="Pallen M.J."/>
        </authorList>
    </citation>
    <scope>NUCLEOTIDE SEQUENCE</scope>
    <source>
        <strain evidence="6">CHK192-9172</strain>
    </source>
</reference>
<name>A0A9D2D3W0_9FIRM</name>
<dbReference type="InterPro" id="IPR000182">
    <property type="entry name" value="GNAT_dom"/>
</dbReference>
<keyword evidence="4" id="KW-0012">Acyltransferase</keyword>
<dbReference type="EMBL" id="DXCH01000244">
    <property type="protein sequence ID" value="HIZ08029.1"/>
    <property type="molecule type" value="Genomic_DNA"/>
</dbReference>
<dbReference type="Gene3D" id="3.40.630.30">
    <property type="match status" value="1"/>
</dbReference>
<gene>
    <name evidence="6" type="primary">rimI</name>
    <name evidence="6" type="ORF">IAA08_08850</name>
</gene>
<keyword evidence="2" id="KW-0963">Cytoplasm</keyword>
<dbReference type="AlphaFoldDB" id="A0A9D2D3W0"/>
<feature type="domain" description="N-acetyltransferase" evidence="5">
    <location>
        <begin position="3"/>
        <end position="147"/>
    </location>
</feature>
<evidence type="ECO:0000259" key="5">
    <source>
        <dbReference type="PROSITE" id="PS51186"/>
    </source>
</evidence>
<evidence type="ECO:0000256" key="4">
    <source>
        <dbReference type="ARBA" id="ARBA00023315"/>
    </source>
</evidence>
<reference evidence="6" key="2">
    <citation type="submission" date="2021-04" db="EMBL/GenBank/DDBJ databases">
        <authorList>
            <person name="Gilroy R."/>
        </authorList>
    </citation>
    <scope>NUCLEOTIDE SEQUENCE</scope>
    <source>
        <strain evidence="6">CHK192-9172</strain>
    </source>
</reference>
<dbReference type="Proteomes" id="UP000824024">
    <property type="component" value="Unassembled WGS sequence"/>
</dbReference>
<comment type="similarity">
    <text evidence="1">Belongs to the acetyltransferase family. RimI subfamily.</text>
</comment>
<evidence type="ECO:0000256" key="1">
    <source>
        <dbReference type="ARBA" id="ARBA00005395"/>
    </source>
</evidence>
<dbReference type="PROSITE" id="PS51186">
    <property type="entry name" value="GNAT"/>
    <property type="match status" value="1"/>
</dbReference>
<dbReference type="CDD" id="cd04301">
    <property type="entry name" value="NAT_SF"/>
    <property type="match status" value="1"/>
</dbReference>
<dbReference type="InterPro" id="IPR016181">
    <property type="entry name" value="Acyl_CoA_acyltransferase"/>
</dbReference>
<dbReference type="NCBIfam" id="TIGR01575">
    <property type="entry name" value="rimI"/>
    <property type="match status" value="1"/>
</dbReference>
<protein>
    <submittedName>
        <fullName evidence="6">Ribosomal protein S18-alanine N-acetyltransferase</fullName>
    </submittedName>
</protein>
<comment type="caution">
    <text evidence="6">The sequence shown here is derived from an EMBL/GenBank/DDBJ whole genome shotgun (WGS) entry which is preliminary data.</text>
</comment>
<keyword evidence="3" id="KW-0808">Transferase</keyword>
<proteinExistence type="inferred from homology"/>
<evidence type="ECO:0000313" key="7">
    <source>
        <dbReference type="Proteomes" id="UP000824024"/>
    </source>
</evidence>
<evidence type="ECO:0000313" key="6">
    <source>
        <dbReference type="EMBL" id="HIZ08029.1"/>
    </source>
</evidence>
<dbReference type="Pfam" id="PF00583">
    <property type="entry name" value="Acetyltransf_1"/>
    <property type="match status" value="1"/>
</dbReference>
<sequence>MNILVRKMTKEDIPQTAAIEREAFSVPWDEQGFAEAIAQEQNIFSVAECQGEIIGYCGMYTAADEGEITNVAVKEEFRKHGVGSRILAYMIRQAADKGIAGIYLEVRSSNEAAQKLYRKYGFLAVGTRKNFYRKPDEDAIVMMCQPEISTTGKFHDHL</sequence>
<dbReference type="GO" id="GO:0008080">
    <property type="term" value="F:N-acetyltransferase activity"/>
    <property type="evidence" value="ECO:0007669"/>
    <property type="project" value="InterPro"/>
</dbReference>
<evidence type="ECO:0000256" key="2">
    <source>
        <dbReference type="ARBA" id="ARBA00022490"/>
    </source>
</evidence>
<dbReference type="PANTHER" id="PTHR43420">
    <property type="entry name" value="ACETYLTRANSFERASE"/>
    <property type="match status" value="1"/>
</dbReference>
<dbReference type="InterPro" id="IPR050680">
    <property type="entry name" value="YpeA/RimI_acetyltransf"/>
</dbReference>